<reference evidence="7 8" key="1">
    <citation type="journal article" date="2012" name="BMC Genomics">
        <title>Genome-guided analysis of physiological and morphological traits of the fermentative acetate oxidizer Thermacetogenium phaeum.</title>
        <authorList>
            <person name="Oehler D."/>
            <person name="Poehlein A."/>
            <person name="Leimbach A."/>
            <person name="Muller N."/>
            <person name="Daniel R."/>
            <person name="Gottschalk G."/>
            <person name="Schink B."/>
        </authorList>
    </citation>
    <scope>NUCLEOTIDE SEQUENCE [LARGE SCALE GENOMIC DNA]</scope>
    <source>
        <strain evidence="8">ATCC BAA-254 / DSM 26808 / PB</strain>
    </source>
</reference>
<name>K4LGL2_THEPS</name>
<sequence>MRRFHLSGREIPIWLRCGALAAAVLLVVLLTIRVVEREAGVSVQIARSPAFLDPARISSFEEKLVCGALYESLVEYDPVKNRCKGVLAASWKEDAGGTIYTFILRKGVRFHNGKPLTARDVKYSWERVMNPRLSSYGYLLQNVEGADEVISGKRRTAAGLVVVDDRTVRVFLKEPDLTFPAVVSSPVLAVVNRELAEKWGDRYGEQGTPVSGTGPFYLARWNDGEILLSKNRRHKTAAASLNSLAFVTTGSTQEARRFFASGRVDILTGVPSRFAGELAGDKAVLVKKPVLSFYFLGFNMGQEPFGRKVDLRRGIDRAIDKERLTALLLGESGRPLERLLPPELGGGENSPRREGSGRQEALRFLAEAGHPYGFNLPLLSFAFNDTPGHELLGRLIQEELDKVGVEVDLKKRPWKEYLRELRQGEHSFFRLGWEADYPEAGNILACNFAGWERKRNNLTEYGNGRFDSLIKEARKERHLSRRREIYRQAEELILADLPVIPLFQKVAVFVVRKGITGFQVDPLGRIDFGSLGRAGELQRRSASTP</sequence>
<organism evidence="7 8">
    <name type="scientific">Thermacetogenium phaeum (strain ATCC BAA-254 / DSM 26808 / PB)</name>
    <dbReference type="NCBI Taxonomy" id="1089553"/>
    <lineage>
        <taxon>Bacteria</taxon>
        <taxon>Bacillati</taxon>
        <taxon>Bacillota</taxon>
        <taxon>Clostridia</taxon>
        <taxon>Thermoanaerobacterales</taxon>
        <taxon>Thermoanaerobacteraceae</taxon>
        <taxon>Thermacetogenium</taxon>
    </lineage>
</organism>
<feature type="region of interest" description="Disordered" evidence="5">
    <location>
        <begin position="338"/>
        <end position="358"/>
    </location>
</feature>
<proteinExistence type="inferred from homology"/>
<evidence type="ECO:0000259" key="6">
    <source>
        <dbReference type="Pfam" id="PF00496"/>
    </source>
</evidence>
<dbReference type="Gene3D" id="3.90.76.10">
    <property type="entry name" value="Dipeptide-binding Protein, Domain 1"/>
    <property type="match status" value="1"/>
</dbReference>
<dbReference type="KEGG" id="tpz:Tph_c18030"/>
<dbReference type="InterPro" id="IPR030678">
    <property type="entry name" value="Peptide/Ni-bd"/>
</dbReference>
<evidence type="ECO:0000256" key="5">
    <source>
        <dbReference type="SAM" id="MobiDB-lite"/>
    </source>
</evidence>
<evidence type="ECO:0000256" key="3">
    <source>
        <dbReference type="ARBA" id="ARBA00022448"/>
    </source>
</evidence>
<comment type="similarity">
    <text evidence="2">Belongs to the bacterial solute-binding protein 5 family.</text>
</comment>
<keyword evidence="4" id="KW-0732">Signal</keyword>
<comment type="subcellular location">
    <subcellularLocation>
        <location evidence="1">Cell envelope</location>
    </subcellularLocation>
</comment>
<dbReference type="CDD" id="cd00995">
    <property type="entry name" value="PBP2_NikA_DppA_OppA_like"/>
    <property type="match status" value="1"/>
</dbReference>
<evidence type="ECO:0000313" key="8">
    <source>
        <dbReference type="Proteomes" id="UP000000467"/>
    </source>
</evidence>
<dbReference type="GO" id="GO:0043190">
    <property type="term" value="C:ATP-binding cassette (ABC) transporter complex"/>
    <property type="evidence" value="ECO:0007669"/>
    <property type="project" value="InterPro"/>
</dbReference>
<dbReference type="HOGENOM" id="CLU_017028_0_3_9"/>
<dbReference type="GO" id="GO:1904680">
    <property type="term" value="F:peptide transmembrane transporter activity"/>
    <property type="evidence" value="ECO:0007669"/>
    <property type="project" value="TreeGrafter"/>
</dbReference>
<accession>K4LGL2</accession>
<keyword evidence="3" id="KW-0813">Transport</keyword>
<dbReference type="Gene3D" id="3.40.190.10">
    <property type="entry name" value="Periplasmic binding protein-like II"/>
    <property type="match status" value="1"/>
</dbReference>
<dbReference type="STRING" id="1089553.Tph_c18030"/>
<gene>
    <name evidence="7" type="primary">dppE</name>
    <name evidence="7" type="ordered locus">Tph_c18030</name>
</gene>
<evidence type="ECO:0000256" key="1">
    <source>
        <dbReference type="ARBA" id="ARBA00004196"/>
    </source>
</evidence>
<dbReference type="InterPro" id="IPR039424">
    <property type="entry name" value="SBP_5"/>
</dbReference>
<dbReference type="GO" id="GO:0015833">
    <property type="term" value="P:peptide transport"/>
    <property type="evidence" value="ECO:0007669"/>
    <property type="project" value="TreeGrafter"/>
</dbReference>
<keyword evidence="8" id="KW-1185">Reference proteome</keyword>
<evidence type="ECO:0000256" key="4">
    <source>
        <dbReference type="ARBA" id="ARBA00022729"/>
    </source>
</evidence>
<dbReference type="RefSeq" id="WP_015050880.1">
    <property type="nucleotide sequence ID" value="NC_018870.1"/>
</dbReference>
<dbReference type="GO" id="GO:0042597">
    <property type="term" value="C:periplasmic space"/>
    <property type="evidence" value="ECO:0007669"/>
    <property type="project" value="UniProtKB-ARBA"/>
</dbReference>
<evidence type="ECO:0000256" key="2">
    <source>
        <dbReference type="ARBA" id="ARBA00005695"/>
    </source>
</evidence>
<dbReference type="Proteomes" id="UP000000467">
    <property type="component" value="Chromosome"/>
</dbReference>
<dbReference type="AlphaFoldDB" id="K4LGL2"/>
<evidence type="ECO:0000313" key="7">
    <source>
        <dbReference type="EMBL" id="AFV12003.1"/>
    </source>
</evidence>
<dbReference type="PANTHER" id="PTHR30290">
    <property type="entry name" value="PERIPLASMIC BINDING COMPONENT OF ABC TRANSPORTER"/>
    <property type="match status" value="1"/>
</dbReference>
<dbReference type="PIRSF" id="PIRSF002741">
    <property type="entry name" value="MppA"/>
    <property type="match status" value="1"/>
</dbReference>
<dbReference type="InterPro" id="IPR000914">
    <property type="entry name" value="SBP_5_dom"/>
</dbReference>
<dbReference type="OrthoDB" id="9801912at2"/>
<dbReference type="GO" id="GO:0030313">
    <property type="term" value="C:cell envelope"/>
    <property type="evidence" value="ECO:0007669"/>
    <property type="project" value="UniProtKB-SubCell"/>
</dbReference>
<feature type="domain" description="Solute-binding protein family 5" evidence="6">
    <location>
        <begin position="85"/>
        <end position="445"/>
    </location>
</feature>
<dbReference type="EMBL" id="CP003732">
    <property type="protein sequence ID" value="AFV12003.1"/>
    <property type="molecule type" value="Genomic_DNA"/>
</dbReference>
<dbReference type="SUPFAM" id="SSF53850">
    <property type="entry name" value="Periplasmic binding protein-like II"/>
    <property type="match status" value="1"/>
</dbReference>
<dbReference type="Gene3D" id="3.10.105.10">
    <property type="entry name" value="Dipeptide-binding Protein, Domain 3"/>
    <property type="match status" value="1"/>
</dbReference>
<dbReference type="eggNOG" id="COG4166">
    <property type="taxonomic scope" value="Bacteria"/>
</dbReference>
<dbReference type="Pfam" id="PF00496">
    <property type="entry name" value="SBP_bac_5"/>
    <property type="match status" value="1"/>
</dbReference>
<dbReference type="PANTHER" id="PTHR30290:SF10">
    <property type="entry name" value="PERIPLASMIC OLIGOPEPTIDE-BINDING PROTEIN-RELATED"/>
    <property type="match status" value="1"/>
</dbReference>
<protein>
    <submittedName>
        <fullName evidence="7">Dipeptide-binding protein DppE</fullName>
    </submittedName>
</protein>